<dbReference type="PANTHER" id="PTHR46532:SF11">
    <property type="entry name" value="DYNEIN AXONEMAL HEAVY CHAIN 12"/>
    <property type="match status" value="1"/>
</dbReference>
<accession>A0ABQ8S6X4</accession>
<evidence type="ECO:0000313" key="3">
    <source>
        <dbReference type="Proteomes" id="UP001148838"/>
    </source>
</evidence>
<evidence type="ECO:0000313" key="2">
    <source>
        <dbReference type="EMBL" id="KAJ4429794.1"/>
    </source>
</evidence>
<reference evidence="2 3" key="1">
    <citation type="journal article" date="2022" name="Allergy">
        <title>Genome assembly and annotation of Periplaneta americana reveal a comprehensive cockroach allergen profile.</title>
        <authorList>
            <person name="Wang L."/>
            <person name="Xiong Q."/>
            <person name="Saelim N."/>
            <person name="Wang L."/>
            <person name="Nong W."/>
            <person name="Wan A.T."/>
            <person name="Shi M."/>
            <person name="Liu X."/>
            <person name="Cao Q."/>
            <person name="Hui J.H.L."/>
            <person name="Sookrung N."/>
            <person name="Leung T.F."/>
            <person name="Tungtrongchitr A."/>
            <person name="Tsui S.K.W."/>
        </authorList>
    </citation>
    <scope>NUCLEOTIDE SEQUENCE [LARGE SCALE GENOMIC DNA]</scope>
    <source>
        <strain evidence="2">PWHHKU_190912</strain>
    </source>
</reference>
<gene>
    <name evidence="2" type="ORF">ANN_21998</name>
</gene>
<dbReference type="InterPro" id="IPR026983">
    <property type="entry name" value="DHC"/>
</dbReference>
<feature type="domain" description="Dynein heavy chain tail" evidence="1">
    <location>
        <begin position="18"/>
        <end position="117"/>
    </location>
</feature>
<feature type="domain" description="Dynein heavy chain tail" evidence="1">
    <location>
        <begin position="222"/>
        <end position="602"/>
    </location>
</feature>
<sequence>MFRNHIEYILYFYVVTDKNLARLNFQLQNKMLKNVCEILLMSQSTYIHSFLVLAEEIEEGLREAKSNIEFLQILHDPCSEMDRTVSPYDIPKIIPTLLQYIRVIWMNSPYYNTKKHVERVKETFTCSPKKSVRKASHELAIPATSVWRLLRRRLQLRPYRLQLLKALQPTDYSLHANFATAMLQHGDEDFLDLVVFSDKSTFHLNDCVNTHNVRIWGSANPHEMIAEMHTKSSNVPWELDNGSIFNHVDSFVQRCRDMIEICEAMIIFGRKDETKFIPEPRFGGTRGEEFEMIFKRVERTFESNLQAIWDVQTTILDVNAASWYNHILRCLFLYYRFRGQMKDIEVILENLMTSVFDQVANVEEGVYALQAFYHYAKRDALHTVYDRKTVDVYKMFDEEIRNIKEDMVKEKNTYPEGLSPFSGQALIISLKKRRLMKLMNILDEAQWMPACGKGDEVRFLYKNLIDAMDESIKNLYRKWNDTLDENISERLNKPLMLKSHNRAGLYESNFDRVILNVCREATTWQQLKFDVPTIIQHVYTKWEKLKFVYENVLTVAMDYNHVIEELSDEERVLFREWIKVCDRKIQPGVIKLKWNTDVSDMYVSECSAYIAELQDFVDDFKNYNLEIVRTCEAICDTPLVHVETGHTYELKELDAYLTQFRDDAFAKIIVHYEHIIECLVTVYEGFEEFIPRMGRQWGLYINKMDAVVEEAFKQCVRTSLGIMLEVLHGDGTTGPTQIIKVTAVLENKITLIDLESSITI</sequence>
<dbReference type="EMBL" id="JAJSOF020000033">
    <property type="protein sequence ID" value="KAJ4429794.1"/>
    <property type="molecule type" value="Genomic_DNA"/>
</dbReference>
<name>A0ABQ8S6X4_PERAM</name>
<dbReference type="PANTHER" id="PTHR46532">
    <property type="entry name" value="MALE FERTILITY FACTOR KL5"/>
    <property type="match status" value="1"/>
</dbReference>
<dbReference type="Pfam" id="PF08385">
    <property type="entry name" value="DHC_N1"/>
    <property type="match status" value="2"/>
</dbReference>
<dbReference type="InterPro" id="IPR013594">
    <property type="entry name" value="Dynein_heavy_tail"/>
</dbReference>
<comment type="caution">
    <text evidence="2">The sequence shown here is derived from an EMBL/GenBank/DDBJ whole genome shotgun (WGS) entry which is preliminary data.</text>
</comment>
<dbReference type="Proteomes" id="UP001148838">
    <property type="component" value="Unassembled WGS sequence"/>
</dbReference>
<keyword evidence="3" id="KW-1185">Reference proteome</keyword>
<organism evidence="2 3">
    <name type="scientific">Periplaneta americana</name>
    <name type="common">American cockroach</name>
    <name type="synonym">Blatta americana</name>
    <dbReference type="NCBI Taxonomy" id="6978"/>
    <lineage>
        <taxon>Eukaryota</taxon>
        <taxon>Metazoa</taxon>
        <taxon>Ecdysozoa</taxon>
        <taxon>Arthropoda</taxon>
        <taxon>Hexapoda</taxon>
        <taxon>Insecta</taxon>
        <taxon>Pterygota</taxon>
        <taxon>Neoptera</taxon>
        <taxon>Polyneoptera</taxon>
        <taxon>Dictyoptera</taxon>
        <taxon>Blattodea</taxon>
        <taxon>Blattoidea</taxon>
        <taxon>Blattidae</taxon>
        <taxon>Blattinae</taxon>
        <taxon>Periplaneta</taxon>
    </lineage>
</organism>
<proteinExistence type="predicted"/>
<protein>
    <recommendedName>
        <fullName evidence="1">Dynein heavy chain tail domain-containing protein</fullName>
    </recommendedName>
</protein>
<evidence type="ECO:0000259" key="1">
    <source>
        <dbReference type="Pfam" id="PF08385"/>
    </source>
</evidence>